<name>A0A396H154_MEDTR</name>
<comment type="caution">
    <text evidence="1">The sequence shown here is derived from an EMBL/GenBank/DDBJ whole genome shotgun (WGS) entry which is preliminary data.</text>
</comment>
<proteinExistence type="predicted"/>
<protein>
    <submittedName>
        <fullName evidence="1">Uncharacterized protein</fullName>
    </submittedName>
</protein>
<reference evidence="2" key="1">
    <citation type="journal article" date="2018" name="Nat. Plants">
        <title>Whole-genome landscape of Medicago truncatula symbiotic genes.</title>
        <authorList>
            <person name="Pecrix Y."/>
            <person name="Staton S.E."/>
            <person name="Sallet E."/>
            <person name="Lelandais-Briere C."/>
            <person name="Moreau S."/>
            <person name="Carrere S."/>
            <person name="Blein T."/>
            <person name="Jardinaud M.F."/>
            <person name="Latrasse D."/>
            <person name="Zouine M."/>
            <person name="Zahm M."/>
            <person name="Kreplak J."/>
            <person name="Mayjonade B."/>
            <person name="Satge C."/>
            <person name="Perez M."/>
            <person name="Cauet S."/>
            <person name="Marande W."/>
            <person name="Chantry-Darmon C."/>
            <person name="Lopez-Roques C."/>
            <person name="Bouchez O."/>
            <person name="Berard A."/>
            <person name="Debelle F."/>
            <person name="Munos S."/>
            <person name="Bendahmane A."/>
            <person name="Berges H."/>
            <person name="Niebel A."/>
            <person name="Buitink J."/>
            <person name="Frugier F."/>
            <person name="Benhamed M."/>
            <person name="Crespi M."/>
            <person name="Gouzy J."/>
            <person name="Gamas P."/>
        </authorList>
    </citation>
    <scope>NUCLEOTIDE SEQUENCE [LARGE SCALE GENOMIC DNA]</scope>
    <source>
        <strain evidence="2">cv. Jemalong A17</strain>
    </source>
</reference>
<dbReference type="Gramene" id="rna40940">
    <property type="protein sequence ID" value="RHN46453.1"/>
    <property type="gene ID" value="gene40940"/>
</dbReference>
<evidence type="ECO:0000313" key="1">
    <source>
        <dbReference type="EMBL" id="RHN46453.1"/>
    </source>
</evidence>
<sequence>MCFQYVIPCLFSTIYYFCSLRKKCYTHFIRFISPFPFHPFIIHVHRSILHLLYHLICHSCPV</sequence>
<organism evidence="1 2">
    <name type="scientific">Medicago truncatula</name>
    <name type="common">Barrel medic</name>
    <name type="synonym">Medicago tribuloides</name>
    <dbReference type="NCBI Taxonomy" id="3880"/>
    <lineage>
        <taxon>Eukaryota</taxon>
        <taxon>Viridiplantae</taxon>
        <taxon>Streptophyta</taxon>
        <taxon>Embryophyta</taxon>
        <taxon>Tracheophyta</taxon>
        <taxon>Spermatophyta</taxon>
        <taxon>Magnoliopsida</taxon>
        <taxon>eudicotyledons</taxon>
        <taxon>Gunneridae</taxon>
        <taxon>Pentapetalae</taxon>
        <taxon>rosids</taxon>
        <taxon>fabids</taxon>
        <taxon>Fabales</taxon>
        <taxon>Fabaceae</taxon>
        <taxon>Papilionoideae</taxon>
        <taxon>50 kb inversion clade</taxon>
        <taxon>NPAAA clade</taxon>
        <taxon>Hologalegina</taxon>
        <taxon>IRL clade</taxon>
        <taxon>Trifolieae</taxon>
        <taxon>Medicago</taxon>
    </lineage>
</organism>
<gene>
    <name evidence="1" type="ORF">MtrunA17_Chr7g0242371</name>
</gene>
<dbReference type="Proteomes" id="UP000265566">
    <property type="component" value="Chromosome 7"/>
</dbReference>
<dbReference type="EMBL" id="PSQE01000007">
    <property type="protein sequence ID" value="RHN46453.1"/>
    <property type="molecule type" value="Genomic_DNA"/>
</dbReference>
<accession>A0A396H154</accession>
<evidence type="ECO:0000313" key="2">
    <source>
        <dbReference type="Proteomes" id="UP000265566"/>
    </source>
</evidence>
<dbReference type="AlphaFoldDB" id="A0A396H154"/>